<evidence type="ECO:0000256" key="1">
    <source>
        <dbReference type="ARBA" id="ARBA00022737"/>
    </source>
</evidence>
<gene>
    <name evidence="4" type="ORF">NLU13_8946</name>
</gene>
<sequence>MTYTASNLRKAWFWATEAGGKFVIALLRTLQTKRHSLLSLDNPSSSSSLSRSWTALQLVLSADQETQLTEHDLDFIFGLLRSGTSPDEGDLDTVSSTTSIPMWNGGSLALDTATTDPEQGYTAIELSLNLGRLEILKILLDSRAVRSIGHIHRSGASCLHFAIKKRFSDAVPLLLSCLDVPVNHLDGSGRTVLHYAILQDDIKLVKQILDCPRVVAETPSQDRRTALHYAALSARDDLVSLLLSTGSFDPEHRDSYGKNAHDWAVHNSSPKVAMILRDYVYERAHEDTGVADQIMAG</sequence>
<accession>A0AA39L3W5</accession>
<dbReference type="AlphaFoldDB" id="A0AA39L3W5"/>
<evidence type="ECO:0000313" key="4">
    <source>
        <dbReference type="EMBL" id="KAK0383030.1"/>
    </source>
</evidence>
<dbReference type="PANTHER" id="PTHR24198:SF165">
    <property type="entry name" value="ANKYRIN REPEAT-CONTAINING PROTEIN-RELATED"/>
    <property type="match status" value="1"/>
</dbReference>
<dbReference type="PROSITE" id="PS50088">
    <property type="entry name" value="ANK_REPEAT"/>
    <property type="match status" value="1"/>
</dbReference>
<dbReference type="EMBL" id="JAPDFR010000009">
    <property type="protein sequence ID" value="KAK0383030.1"/>
    <property type="molecule type" value="Genomic_DNA"/>
</dbReference>
<dbReference type="SMART" id="SM00248">
    <property type="entry name" value="ANK"/>
    <property type="match status" value="5"/>
</dbReference>
<evidence type="ECO:0000256" key="3">
    <source>
        <dbReference type="PROSITE-ProRule" id="PRU00023"/>
    </source>
</evidence>
<evidence type="ECO:0000313" key="5">
    <source>
        <dbReference type="Proteomes" id="UP001175261"/>
    </source>
</evidence>
<proteinExistence type="predicted"/>
<evidence type="ECO:0008006" key="6">
    <source>
        <dbReference type="Google" id="ProtNLM"/>
    </source>
</evidence>
<comment type="caution">
    <text evidence="4">The sequence shown here is derived from an EMBL/GenBank/DDBJ whole genome shotgun (WGS) entry which is preliminary data.</text>
</comment>
<name>A0AA39L3W5_SARSR</name>
<keyword evidence="5" id="KW-1185">Reference proteome</keyword>
<dbReference type="InterPro" id="IPR002110">
    <property type="entry name" value="Ankyrin_rpt"/>
</dbReference>
<dbReference type="Proteomes" id="UP001175261">
    <property type="component" value="Unassembled WGS sequence"/>
</dbReference>
<keyword evidence="1" id="KW-0677">Repeat</keyword>
<evidence type="ECO:0000256" key="2">
    <source>
        <dbReference type="ARBA" id="ARBA00023043"/>
    </source>
</evidence>
<organism evidence="4 5">
    <name type="scientific">Sarocladium strictum</name>
    <name type="common">Black bundle disease fungus</name>
    <name type="synonym">Acremonium strictum</name>
    <dbReference type="NCBI Taxonomy" id="5046"/>
    <lineage>
        <taxon>Eukaryota</taxon>
        <taxon>Fungi</taxon>
        <taxon>Dikarya</taxon>
        <taxon>Ascomycota</taxon>
        <taxon>Pezizomycotina</taxon>
        <taxon>Sordariomycetes</taxon>
        <taxon>Hypocreomycetidae</taxon>
        <taxon>Hypocreales</taxon>
        <taxon>Sarocladiaceae</taxon>
        <taxon>Sarocladium</taxon>
    </lineage>
</organism>
<dbReference type="PANTHER" id="PTHR24198">
    <property type="entry name" value="ANKYRIN REPEAT AND PROTEIN KINASE DOMAIN-CONTAINING PROTEIN"/>
    <property type="match status" value="1"/>
</dbReference>
<dbReference type="Gene3D" id="1.25.40.20">
    <property type="entry name" value="Ankyrin repeat-containing domain"/>
    <property type="match status" value="1"/>
</dbReference>
<dbReference type="SUPFAM" id="SSF48403">
    <property type="entry name" value="Ankyrin repeat"/>
    <property type="match status" value="1"/>
</dbReference>
<keyword evidence="2 3" id="KW-0040">ANK repeat</keyword>
<reference evidence="4" key="1">
    <citation type="submission" date="2022-10" db="EMBL/GenBank/DDBJ databases">
        <title>Determination and structural analysis of whole genome sequence of Sarocladium strictum F4-1.</title>
        <authorList>
            <person name="Hu L."/>
            <person name="Jiang Y."/>
        </authorList>
    </citation>
    <scope>NUCLEOTIDE SEQUENCE</scope>
    <source>
        <strain evidence="4">F4-1</strain>
    </source>
</reference>
<feature type="repeat" description="ANK" evidence="3">
    <location>
        <begin position="222"/>
        <end position="247"/>
    </location>
</feature>
<dbReference type="InterPro" id="IPR036770">
    <property type="entry name" value="Ankyrin_rpt-contain_sf"/>
</dbReference>
<protein>
    <recommendedName>
        <fullName evidence="6">Ankyrin</fullName>
    </recommendedName>
</protein>
<dbReference type="Pfam" id="PF12796">
    <property type="entry name" value="Ank_2"/>
    <property type="match status" value="1"/>
</dbReference>
<dbReference type="PROSITE" id="PS50297">
    <property type="entry name" value="ANK_REP_REGION"/>
    <property type="match status" value="1"/>
</dbReference>